<dbReference type="Gene3D" id="3.40.50.1820">
    <property type="entry name" value="alpha/beta hydrolase"/>
    <property type="match status" value="1"/>
</dbReference>
<dbReference type="InterPro" id="IPR017208">
    <property type="entry name" value="UCP037442_abhydr"/>
</dbReference>
<dbReference type="SUPFAM" id="SSF53474">
    <property type="entry name" value="alpha/beta-Hydrolases"/>
    <property type="match status" value="1"/>
</dbReference>
<dbReference type="InterPro" id="IPR022742">
    <property type="entry name" value="Hydrolase_4"/>
</dbReference>
<dbReference type="PIRSF" id="PIRSF037442">
    <property type="entry name" value="UCP037442_abhydr"/>
    <property type="match status" value="1"/>
</dbReference>
<comment type="caution">
    <text evidence="2">The sequence shown here is derived from an EMBL/GenBank/DDBJ whole genome shotgun (WGS) entry which is preliminary data.</text>
</comment>
<gene>
    <name evidence="2" type="ORF">Vau01_070810</name>
</gene>
<dbReference type="EMBL" id="BOPG01000047">
    <property type="protein sequence ID" value="GIJ59565.1"/>
    <property type="molecule type" value="Genomic_DNA"/>
</dbReference>
<organism evidence="2 3">
    <name type="scientific">Virgisporangium aurantiacum</name>
    <dbReference type="NCBI Taxonomy" id="175570"/>
    <lineage>
        <taxon>Bacteria</taxon>
        <taxon>Bacillati</taxon>
        <taxon>Actinomycetota</taxon>
        <taxon>Actinomycetes</taxon>
        <taxon>Micromonosporales</taxon>
        <taxon>Micromonosporaceae</taxon>
        <taxon>Virgisporangium</taxon>
    </lineage>
</organism>
<sequence>MDVTLIASDGRALAAHLYHPYREEGPAVVIAGATGVPQRFYRRFATHLAERGATVLTFDYRGVGGSRHAGGPRHDGATMSEWGSLDLNEAIGHLADRDPDRPIAVVGHSAGGWLLSLAPNAQLVSAALTVGSQNGYWRQWTGRARAARYVQWHVALPAVAGLTGVLPGRYFGGETLPGGVAKDWARWGRRRDFVDGAGALPPERRFAGRLLAVSVPDDPFAPETAVAWLPTLYPRAASEVHTLAGRHRGLGHFGAFRPGAEGLWDAGWAWLRGAARAPSRFPLR</sequence>
<name>A0A8J3ZD34_9ACTN</name>
<dbReference type="RefSeq" id="WP_204002121.1">
    <property type="nucleotide sequence ID" value="NZ_BOPG01000047.1"/>
</dbReference>
<accession>A0A8J3ZD34</accession>
<evidence type="ECO:0000313" key="2">
    <source>
        <dbReference type="EMBL" id="GIJ59565.1"/>
    </source>
</evidence>
<keyword evidence="3" id="KW-1185">Reference proteome</keyword>
<dbReference type="Proteomes" id="UP000612585">
    <property type="component" value="Unassembled WGS sequence"/>
</dbReference>
<proteinExistence type="predicted"/>
<evidence type="ECO:0000259" key="1">
    <source>
        <dbReference type="Pfam" id="PF12146"/>
    </source>
</evidence>
<protein>
    <recommendedName>
        <fullName evidence="1">Serine aminopeptidase S33 domain-containing protein</fullName>
    </recommendedName>
</protein>
<dbReference type="InterPro" id="IPR029058">
    <property type="entry name" value="AB_hydrolase_fold"/>
</dbReference>
<dbReference type="Pfam" id="PF12146">
    <property type="entry name" value="Hydrolase_4"/>
    <property type="match status" value="1"/>
</dbReference>
<reference evidence="2" key="1">
    <citation type="submission" date="2021-01" db="EMBL/GenBank/DDBJ databases">
        <title>Whole genome shotgun sequence of Virgisporangium aurantiacum NBRC 16421.</title>
        <authorList>
            <person name="Komaki H."/>
            <person name="Tamura T."/>
        </authorList>
    </citation>
    <scope>NUCLEOTIDE SEQUENCE</scope>
    <source>
        <strain evidence="2">NBRC 16421</strain>
    </source>
</reference>
<feature type="domain" description="Serine aminopeptidase S33" evidence="1">
    <location>
        <begin position="39"/>
        <end position="116"/>
    </location>
</feature>
<dbReference type="AlphaFoldDB" id="A0A8J3ZD34"/>
<evidence type="ECO:0000313" key="3">
    <source>
        <dbReference type="Proteomes" id="UP000612585"/>
    </source>
</evidence>